<dbReference type="PATRIC" id="fig|1398.18.peg.956"/>
<dbReference type="STRING" id="1398.AB434_0239"/>
<dbReference type="AlphaFoldDB" id="A0A0C5C4P6"/>
<dbReference type="PANTHER" id="PTHR42798">
    <property type="entry name" value="LIPOPROTEIN-RELEASING SYSTEM ATP-BINDING PROTEIN LOLD"/>
    <property type="match status" value="1"/>
</dbReference>
<dbReference type="GO" id="GO:0098796">
    <property type="term" value="C:membrane protein complex"/>
    <property type="evidence" value="ECO:0007669"/>
    <property type="project" value="UniProtKB-ARBA"/>
</dbReference>
<dbReference type="InterPro" id="IPR017911">
    <property type="entry name" value="MacB-like_ATP-bd"/>
</dbReference>
<dbReference type="GeneID" id="93258778"/>
<dbReference type="PANTHER" id="PTHR42798:SF2">
    <property type="entry name" value="ABC TRANSPORTER ATP-BINDING PROTEIN MG467-RELATED"/>
    <property type="match status" value="1"/>
</dbReference>
<dbReference type="Pfam" id="PF00005">
    <property type="entry name" value="ABC_tran"/>
    <property type="match status" value="1"/>
</dbReference>
<keyword evidence="8" id="KW-1185">Reference proteome</keyword>
<reference evidence="6" key="1">
    <citation type="submission" date="2015-01" db="EMBL/GenBank/DDBJ databases">
        <title>Comparative genome analysis of Bacillus coagulans HM-08, Clostridium butyricum HM-68, Bacillus subtilis HM-66 and Bacillus licheniformis BL-09.</title>
        <authorList>
            <person name="Zhang H."/>
        </authorList>
    </citation>
    <scope>NUCLEOTIDE SEQUENCE [LARGE SCALE GENOMIC DNA]</scope>
    <source>
        <strain evidence="6">HM-08</strain>
    </source>
</reference>
<evidence type="ECO:0000313" key="6">
    <source>
        <dbReference type="EMBL" id="AJO21731.1"/>
    </source>
</evidence>
<keyword evidence="2" id="KW-0813">Transport</keyword>
<dbReference type="EMBL" id="LRPN01000109">
    <property type="protein sequence ID" value="KWZ79706.1"/>
    <property type="molecule type" value="Genomic_DNA"/>
</dbReference>
<organism evidence="7 9">
    <name type="scientific">Heyndrickxia coagulans</name>
    <name type="common">Weizmannia coagulans</name>
    <dbReference type="NCBI Taxonomy" id="1398"/>
    <lineage>
        <taxon>Bacteria</taxon>
        <taxon>Bacillati</taxon>
        <taxon>Bacillota</taxon>
        <taxon>Bacilli</taxon>
        <taxon>Bacillales</taxon>
        <taxon>Bacillaceae</taxon>
        <taxon>Heyndrickxia</taxon>
    </lineage>
</organism>
<reference evidence="8" key="2">
    <citation type="submission" date="2015-01" db="EMBL/GenBank/DDBJ databases">
        <title>Comparative genome analysis of Bacillus coagulans HM-08, Clostridium butyricum HM-68, Bacillus subtilis HM-66 and Bacillus paralicheniformis BL-09.</title>
        <authorList>
            <person name="Zhang H."/>
        </authorList>
    </citation>
    <scope>NUCLEOTIDE SEQUENCE [LARGE SCALE GENOMIC DNA]</scope>
    <source>
        <strain evidence="8">HM-08</strain>
    </source>
</reference>
<dbReference type="InterPro" id="IPR027417">
    <property type="entry name" value="P-loop_NTPase"/>
</dbReference>
<comment type="similarity">
    <text evidence="1">Belongs to the ABC transporter superfamily.</text>
</comment>
<protein>
    <submittedName>
        <fullName evidence="7">ABC transporter, ATP-binding protein</fullName>
    </submittedName>
    <submittedName>
        <fullName evidence="6">ABC transporter-like protein</fullName>
    </submittedName>
</protein>
<dbReference type="PROSITE" id="PS00211">
    <property type="entry name" value="ABC_TRANSPORTER_1"/>
    <property type="match status" value="1"/>
</dbReference>
<gene>
    <name evidence="7" type="ORF">HMPREF3213_02482</name>
    <name evidence="6" type="ORF">SB48_HM08orf01436</name>
</gene>
<reference evidence="7" key="4">
    <citation type="submission" date="2016-01" db="EMBL/GenBank/DDBJ databases">
        <authorList>
            <person name="Oliw E.H."/>
        </authorList>
    </citation>
    <scope>NUCLEOTIDE SEQUENCE [LARGE SCALE GENOMIC DNA]</scope>
    <source>
        <strain evidence="7">GED7749B</strain>
    </source>
</reference>
<evidence type="ECO:0000256" key="3">
    <source>
        <dbReference type="ARBA" id="ARBA00022741"/>
    </source>
</evidence>
<dbReference type="EMBL" id="CP010525">
    <property type="protein sequence ID" value="AJO21731.1"/>
    <property type="molecule type" value="Genomic_DNA"/>
</dbReference>
<keyword evidence="3" id="KW-0547">Nucleotide-binding</keyword>
<dbReference type="FunFam" id="3.40.50.300:FF:000032">
    <property type="entry name" value="Export ABC transporter ATP-binding protein"/>
    <property type="match status" value="1"/>
</dbReference>
<feature type="domain" description="ABC transporter" evidence="5">
    <location>
        <begin position="2"/>
        <end position="227"/>
    </location>
</feature>
<dbReference type="PROSITE" id="PS50893">
    <property type="entry name" value="ABC_TRANSPORTER_2"/>
    <property type="match status" value="1"/>
</dbReference>
<dbReference type="GO" id="GO:0005524">
    <property type="term" value="F:ATP binding"/>
    <property type="evidence" value="ECO:0007669"/>
    <property type="project" value="UniProtKB-KW"/>
</dbReference>
<sequence>MIRLERLNKYYQQGDEKIHVLKDISLEINQGEFVAIMGPSGSGKSTLINIIGFLDNQFEGEYLFKRNSVIGKSSKDYAKLRNQNVGFVFQNFKLIANLTVAENVGLPLLYAGYRRKDIGERVNNVLQSVHLKGIAKKLPSQLSGGQQQRVAIARALISKPSFLLADEPTGALDRHTSQEILKLFLDLNQKLRSTIIMVTHDYQVASQSQRMIQIMDGRIESDRSVSK</sequence>
<dbReference type="InterPro" id="IPR017871">
    <property type="entry name" value="ABC_transporter-like_CS"/>
</dbReference>
<evidence type="ECO:0000313" key="9">
    <source>
        <dbReference type="Proteomes" id="UP000070376"/>
    </source>
</evidence>
<name>A0A0C5C4P6_HEYCO</name>
<evidence type="ECO:0000259" key="5">
    <source>
        <dbReference type="PROSITE" id="PS50893"/>
    </source>
</evidence>
<proteinExistence type="inferred from homology"/>
<dbReference type="GO" id="GO:0022857">
    <property type="term" value="F:transmembrane transporter activity"/>
    <property type="evidence" value="ECO:0007669"/>
    <property type="project" value="UniProtKB-ARBA"/>
</dbReference>
<evidence type="ECO:0000313" key="8">
    <source>
        <dbReference type="Proteomes" id="UP000032024"/>
    </source>
</evidence>
<dbReference type="InterPro" id="IPR003593">
    <property type="entry name" value="AAA+_ATPase"/>
</dbReference>
<dbReference type="SMART" id="SM00382">
    <property type="entry name" value="AAA"/>
    <property type="match status" value="1"/>
</dbReference>
<dbReference type="InterPro" id="IPR003439">
    <property type="entry name" value="ABC_transporter-like_ATP-bd"/>
</dbReference>
<reference evidence="9" key="3">
    <citation type="submission" date="2016-01" db="EMBL/GenBank/DDBJ databases">
        <authorList>
            <person name="Mitreva M."/>
            <person name="Pepin K.H."/>
            <person name="Mihindukulasuriya K.A."/>
            <person name="Fulton R."/>
            <person name="Fronick C."/>
            <person name="O'Laughlin M."/>
            <person name="Miner T."/>
            <person name="Herter B."/>
            <person name="Rosa B.A."/>
            <person name="Cordes M."/>
            <person name="Tomlinson C."/>
            <person name="Wollam A."/>
            <person name="Palsikar V.B."/>
            <person name="Mardis E.R."/>
            <person name="Wilson R.K."/>
        </authorList>
    </citation>
    <scope>NUCLEOTIDE SEQUENCE [LARGE SCALE GENOMIC DNA]</scope>
    <source>
        <strain evidence="9">GED7749B</strain>
    </source>
</reference>
<dbReference type="GO" id="GO:0016887">
    <property type="term" value="F:ATP hydrolysis activity"/>
    <property type="evidence" value="ECO:0007669"/>
    <property type="project" value="InterPro"/>
</dbReference>
<accession>A0A0C5C4P6</accession>
<evidence type="ECO:0000256" key="4">
    <source>
        <dbReference type="ARBA" id="ARBA00022840"/>
    </source>
</evidence>
<keyword evidence="4 7" id="KW-0067">ATP-binding</keyword>
<evidence type="ECO:0000256" key="2">
    <source>
        <dbReference type="ARBA" id="ARBA00022448"/>
    </source>
</evidence>
<evidence type="ECO:0000256" key="1">
    <source>
        <dbReference type="ARBA" id="ARBA00005417"/>
    </source>
</evidence>
<dbReference type="RefSeq" id="WP_014097348.1">
    <property type="nucleotide sequence ID" value="NZ_CP010525.1"/>
</dbReference>
<dbReference type="Proteomes" id="UP000032024">
    <property type="component" value="Chromosome"/>
</dbReference>
<dbReference type="SUPFAM" id="SSF52540">
    <property type="entry name" value="P-loop containing nucleoside triphosphate hydrolases"/>
    <property type="match status" value="1"/>
</dbReference>
<dbReference type="Proteomes" id="UP000070376">
    <property type="component" value="Unassembled WGS sequence"/>
</dbReference>
<dbReference type="Gene3D" id="3.40.50.300">
    <property type="entry name" value="P-loop containing nucleotide triphosphate hydrolases"/>
    <property type="match status" value="1"/>
</dbReference>
<evidence type="ECO:0000313" key="7">
    <source>
        <dbReference type="EMBL" id="KWZ79706.1"/>
    </source>
</evidence>
<dbReference type="CDD" id="cd03255">
    <property type="entry name" value="ABC_MJ0796_LolCDE_FtsE"/>
    <property type="match status" value="1"/>
</dbReference>